<proteinExistence type="predicted"/>
<dbReference type="Proteomes" id="UP000824782">
    <property type="component" value="Unassembled WGS sequence"/>
</dbReference>
<evidence type="ECO:0000313" key="2">
    <source>
        <dbReference type="Proteomes" id="UP000824782"/>
    </source>
</evidence>
<dbReference type="AlphaFoldDB" id="A0AAV7DDD6"/>
<reference evidence="1" key="1">
    <citation type="thesis" date="2020" institute="ProQuest LLC" country="789 East Eisenhower Parkway, Ann Arbor, MI, USA">
        <title>Comparative Genomics and Chromosome Evolution.</title>
        <authorList>
            <person name="Mudd A.B."/>
        </authorList>
    </citation>
    <scope>NUCLEOTIDE SEQUENCE</scope>
    <source>
        <strain evidence="1">237g6f4</strain>
        <tissue evidence="1">Blood</tissue>
    </source>
</reference>
<sequence>MTKFESPELFSLEGFSSWENKGIQFVHQLHNEGTFKELSVFQEDFNLPHSKFYKYLQLRHAGTTQATKVGSTKETFSVIVLIRGWFNKYTCLSTEGVPEGSWRYHRVLPSIKRWQNKL</sequence>
<accession>A0AAV7DDD6</accession>
<comment type="caution">
    <text evidence="1">The sequence shown here is derived from an EMBL/GenBank/DDBJ whole genome shotgun (WGS) entry which is preliminary data.</text>
</comment>
<keyword evidence="2" id="KW-1185">Reference proteome</keyword>
<protein>
    <submittedName>
        <fullName evidence="1">Uncharacterized protein</fullName>
    </submittedName>
</protein>
<name>A0AAV7DDD6_ENGPU</name>
<gene>
    <name evidence="1" type="ORF">GDO81_001122</name>
</gene>
<dbReference type="EMBL" id="WNYA01000001">
    <property type="protein sequence ID" value="KAG8594218.1"/>
    <property type="molecule type" value="Genomic_DNA"/>
</dbReference>
<organism evidence="1 2">
    <name type="scientific">Engystomops pustulosus</name>
    <name type="common">Tungara frog</name>
    <name type="synonym">Physalaemus pustulosus</name>
    <dbReference type="NCBI Taxonomy" id="76066"/>
    <lineage>
        <taxon>Eukaryota</taxon>
        <taxon>Metazoa</taxon>
        <taxon>Chordata</taxon>
        <taxon>Craniata</taxon>
        <taxon>Vertebrata</taxon>
        <taxon>Euteleostomi</taxon>
        <taxon>Amphibia</taxon>
        <taxon>Batrachia</taxon>
        <taxon>Anura</taxon>
        <taxon>Neobatrachia</taxon>
        <taxon>Hyloidea</taxon>
        <taxon>Leptodactylidae</taxon>
        <taxon>Leiuperinae</taxon>
        <taxon>Engystomops</taxon>
    </lineage>
</organism>
<evidence type="ECO:0000313" key="1">
    <source>
        <dbReference type="EMBL" id="KAG8594218.1"/>
    </source>
</evidence>